<reference evidence="2" key="1">
    <citation type="submission" date="2018-08" db="EMBL/GenBank/DDBJ databases">
        <authorList>
            <person name="Blom J."/>
        </authorList>
    </citation>
    <scope>NUCLEOTIDE SEQUENCE [LARGE SCALE GENOMIC DNA]</scope>
    <source>
        <strain evidence="2">CCOS 865</strain>
    </source>
</reference>
<gene>
    <name evidence="1" type="ORF">CCOS865_04143</name>
</gene>
<evidence type="ECO:0000313" key="1">
    <source>
        <dbReference type="EMBL" id="SYX91863.1"/>
    </source>
</evidence>
<dbReference type="AlphaFoldDB" id="A0A383RYM3"/>
<evidence type="ECO:0000313" key="2">
    <source>
        <dbReference type="Proteomes" id="UP000263595"/>
    </source>
</evidence>
<organism evidence="1 2">
    <name type="scientific">Pseudomonas reidholzensis</name>
    <dbReference type="NCBI Taxonomy" id="1785162"/>
    <lineage>
        <taxon>Bacteria</taxon>
        <taxon>Pseudomonadati</taxon>
        <taxon>Pseudomonadota</taxon>
        <taxon>Gammaproteobacteria</taxon>
        <taxon>Pseudomonadales</taxon>
        <taxon>Pseudomonadaceae</taxon>
        <taxon>Pseudomonas</taxon>
    </lineage>
</organism>
<accession>A0A383RYM3</accession>
<protein>
    <submittedName>
        <fullName evidence="1">Uncharacterized protein</fullName>
    </submittedName>
</protein>
<dbReference type="RefSeq" id="WP_119144414.1">
    <property type="nucleotide sequence ID" value="NZ_CBCSFL010000001.1"/>
</dbReference>
<proteinExistence type="predicted"/>
<name>A0A383RYM3_9PSED</name>
<sequence length="245" mass="27815">MAKLDFIFSVHMCAISQSISIMRMLAEQAEKNVALAVKEANEPGAVKEHEFEEESCDQDGESYVRIRTCYSCGSSVDYDPEEALAMHQFLITQLTRRSAYLTMFGLFEHRISQCLEFMIDLTRYDGEVKGMGPLERAQYMLLNVVGGNGIKDLDHLTVLRNIMIHSDGVAKGYEEMSTRKSRKTPAEKRVLSAIRRATGVSLNMFDGVIMGQTFLTYAVDEFERYVREMEAAVQNYHKNMAIPHV</sequence>
<keyword evidence="2" id="KW-1185">Reference proteome</keyword>
<dbReference type="EMBL" id="UNOZ01000030">
    <property type="protein sequence ID" value="SYX91863.1"/>
    <property type="molecule type" value="Genomic_DNA"/>
</dbReference>
<dbReference type="Proteomes" id="UP000263595">
    <property type="component" value="Unassembled WGS sequence"/>
</dbReference>
<dbReference type="OrthoDB" id="6631037at2"/>